<dbReference type="InterPro" id="IPR036515">
    <property type="entry name" value="Transposase_17_sf"/>
</dbReference>
<proteinExistence type="predicted"/>
<gene>
    <name evidence="2" type="ORF">GEOBRER4_n1394</name>
</gene>
<dbReference type="GO" id="GO:0004803">
    <property type="term" value="F:transposase activity"/>
    <property type="evidence" value="ECO:0007669"/>
    <property type="project" value="InterPro"/>
</dbReference>
<dbReference type="Gene3D" id="3.30.70.1290">
    <property type="entry name" value="Transposase IS200-like"/>
    <property type="match status" value="1"/>
</dbReference>
<dbReference type="GO" id="GO:0003677">
    <property type="term" value="F:DNA binding"/>
    <property type="evidence" value="ECO:0007669"/>
    <property type="project" value="InterPro"/>
</dbReference>
<dbReference type="SMART" id="SM01321">
    <property type="entry name" value="Y1_Tnp"/>
    <property type="match status" value="1"/>
</dbReference>
<accession>A0A7R7IY75</accession>
<dbReference type="Proteomes" id="UP000515472">
    <property type="component" value="Chromosome"/>
</dbReference>
<dbReference type="GO" id="GO:0006313">
    <property type="term" value="P:DNA transposition"/>
    <property type="evidence" value="ECO:0007669"/>
    <property type="project" value="InterPro"/>
</dbReference>
<dbReference type="EMBL" id="AP023213">
    <property type="protein sequence ID" value="BCO11290.1"/>
    <property type="molecule type" value="Genomic_DNA"/>
</dbReference>
<name>A0A7R7IY75_9BACT</name>
<protein>
    <recommendedName>
        <fullName evidence="1">Transposase IS200-like domain-containing protein</fullName>
    </recommendedName>
</protein>
<keyword evidence="3" id="KW-1185">Reference proteome</keyword>
<evidence type="ECO:0000259" key="1">
    <source>
        <dbReference type="SMART" id="SM01321"/>
    </source>
</evidence>
<evidence type="ECO:0000313" key="2">
    <source>
        <dbReference type="EMBL" id="BCO11290.1"/>
    </source>
</evidence>
<dbReference type="PANTHER" id="PTHR34322">
    <property type="entry name" value="TRANSPOSASE, Y1_TNP DOMAIN-CONTAINING"/>
    <property type="match status" value="1"/>
</dbReference>
<dbReference type="Pfam" id="PF01797">
    <property type="entry name" value="Y1_Tnp"/>
    <property type="match status" value="1"/>
</dbReference>
<dbReference type="SUPFAM" id="SSF143422">
    <property type="entry name" value="Transposase IS200-like"/>
    <property type="match status" value="1"/>
</dbReference>
<dbReference type="AlphaFoldDB" id="A0A7R7IY75"/>
<feature type="domain" description="Transposase IS200-like" evidence="1">
    <location>
        <begin position="9"/>
        <end position="123"/>
    </location>
</feature>
<sequence length="198" mass="23039">MARPLRIEFPGAFYHVTSRGNERKDVFRDDKDRAIFLDILSRCCNLFNWRCHAYCLMGNHYHLIVETVDGTLSKGMRHLNGVYAHKFNWNHNRVGHISQGRYKAILIEKETHLLEACRYVVLNPVRAKMTDKPEGWQWSSYSGTAHLTTPAVFLTTDWILQQFGEQPENAKRRYREFVKDGIGGSSIWEGVKANSPRR</sequence>
<evidence type="ECO:0000313" key="3">
    <source>
        <dbReference type="Proteomes" id="UP000515472"/>
    </source>
</evidence>
<organism evidence="2 3">
    <name type="scientific">Citrifermentans bremense</name>
    <dbReference type="NCBI Taxonomy" id="60035"/>
    <lineage>
        <taxon>Bacteria</taxon>
        <taxon>Pseudomonadati</taxon>
        <taxon>Thermodesulfobacteriota</taxon>
        <taxon>Desulfuromonadia</taxon>
        <taxon>Geobacterales</taxon>
        <taxon>Geobacteraceae</taxon>
        <taxon>Citrifermentans</taxon>
    </lineage>
</organism>
<reference evidence="2 3" key="1">
    <citation type="submission" date="2020-06" db="EMBL/GenBank/DDBJ databases">
        <title>Interaction of electrochemicaly active bacteria, Geobacter bremensis R4 on different carbon anode.</title>
        <authorList>
            <person name="Meng L."/>
            <person name="Yoshida N."/>
        </authorList>
    </citation>
    <scope>NUCLEOTIDE SEQUENCE [LARGE SCALE GENOMIC DNA]</scope>
    <source>
        <strain evidence="2 3">R4</strain>
    </source>
</reference>
<dbReference type="PANTHER" id="PTHR34322:SF2">
    <property type="entry name" value="TRANSPOSASE IS200-LIKE DOMAIN-CONTAINING PROTEIN"/>
    <property type="match status" value="1"/>
</dbReference>
<dbReference type="RefSeq" id="WP_226377913.1">
    <property type="nucleotide sequence ID" value="NZ_AP023213.1"/>
</dbReference>
<dbReference type="InterPro" id="IPR002686">
    <property type="entry name" value="Transposase_17"/>
</dbReference>